<protein>
    <submittedName>
        <fullName evidence="7">Heparan sulfate glucosamine 3-O-sulfotransferase 3B1</fullName>
    </submittedName>
</protein>
<dbReference type="OrthoDB" id="411451at2759"/>
<accession>A0A9Q1HIH4</accession>
<organism evidence="7 8">
    <name type="scientific">Holothuria leucospilota</name>
    <name type="common">Black long sea cucumber</name>
    <name type="synonym">Mertensiothuria leucospilota</name>
    <dbReference type="NCBI Taxonomy" id="206669"/>
    <lineage>
        <taxon>Eukaryota</taxon>
        <taxon>Metazoa</taxon>
        <taxon>Echinodermata</taxon>
        <taxon>Eleutherozoa</taxon>
        <taxon>Echinozoa</taxon>
        <taxon>Holothuroidea</taxon>
        <taxon>Aspidochirotacea</taxon>
        <taxon>Aspidochirotida</taxon>
        <taxon>Holothuriidae</taxon>
        <taxon>Holothuria</taxon>
    </lineage>
</organism>
<evidence type="ECO:0000256" key="2">
    <source>
        <dbReference type="ARBA" id="ARBA00023180"/>
    </source>
</evidence>
<dbReference type="PANTHER" id="PTHR10605:SF65">
    <property type="entry name" value="GH20068P"/>
    <property type="match status" value="1"/>
</dbReference>
<evidence type="ECO:0000256" key="5">
    <source>
        <dbReference type="PIRSR" id="PIRSR637359-3"/>
    </source>
</evidence>
<evidence type="ECO:0000256" key="4">
    <source>
        <dbReference type="PIRSR" id="PIRSR637359-2"/>
    </source>
</evidence>
<feature type="binding site" evidence="4">
    <location>
        <position position="142"/>
    </location>
    <ligand>
        <name>3'-phosphoadenylyl sulfate</name>
        <dbReference type="ChEBI" id="CHEBI:58339"/>
    </ligand>
</feature>
<keyword evidence="1" id="KW-0808">Transferase</keyword>
<dbReference type="InterPro" id="IPR037359">
    <property type="entry name" value="NST/OST"/>
</dbReference>
<evidence type="ECO:0000256" key="3">
    <source>
        <dbReference type="PIRSR" id="PIRSR637359-1"/>
    </source>
</evidence>
<keyword evidence="5" id="KW-1015">Disulfide bond</keyword>
<feature type="binding site" evidence="4">
    <location>
        <position position="150"/>
    </location>
    <ligand>
        <name>3'-phosphoadenylyl sulfate</name>
        <dbReference type="ChEBI" id="CHEBI:58339"/>
    </ligand>
</feature>
<evidence type="ECO:0000313" key="8">
    <source>
        <dbReference type="Proteomes" id="UP001152320"/>
    </source>
</evidence>
<evidence type="ECO:0000313" key="7">
    <source>
        <dbReference type="EMBL" id="KAJ8046935.1"/>
    </source>
</evidence>
<dbReference type="EMBL" id="JAIZAY010000002">
    <property type="protein sequence ID" value="KAJ8046935.1"/>
    <property type="molecule type" value="Genomic_DNA"/>
</dbReference>
<dbReference type="Proteomes" id="UP001152320">
    <property type="component" value="Chromosome 2"/>
</dbReference>
<dbReference type="PANTHER" id="PTHR10605">
    <property type="entry name" value="HEPARAN SULFATE SULFOTRANSFERASE"/>
    <property type="match status" value="1"/>
</dbReference>
<sequence>MNENIIPRTFRDRVSRQGCYIYLGGAIEPKIRLAPSSIIETLKCERRLPSVFLIGVKKSGTTTLAKYLDLHKQIVLANEVRIPYNESTMEGTVHRYYLMMPLATPRQVVVANYPGYYWLNRVWLFRTLPYLPDVPKILVILRNPAERAISDYRHMELTGKGLTKEKKAHLFQGDVIKSNFEETVLLPNGSINTSLAFIQKGLYVTHLSEFARLIPKEHILILNGNEFAKDPLPILRKAESFLSLETFYQDNHFIYDKKKKFYCAKVSFRPDLTCMGSYKGRKHPTVSREVLKKLEAFYQPYNRRLKDEFGLSSADFEWIY</sequence>
<dbReference type="GO" id="GO:0008467">
    <property type="term" value="F:[heparan sulfate]-glucosamine 3-sulfotransferase activity"/>
    <property type="evidence" value="ECO:0007669"/>
    <property type="project" value="TreeGrafter"/>
</dbReference>
<gene>
    <name evidence="7" type="ORF">HOLleu_05781</name>
</gene>
<dbReference type="Gene3D" id="3.40.50.300">
    <property type="entry name" value="P-loop containing nucleotide triphosphate hydrolases"/>
    <property type="match status" value="1"/>
</dbReference>
<dbReference type="Pfam" id="PF00685">
    <property type="entry name" value="Sulfotransfer_1"/>
    <property type="match status" value="1"/>
</dbReference>
<feature type="binding site" evidence="4">
    <location>
        <position position="262"/>
    </location>
    <ligand>
        <name>3'-phosphoadenylyl sulfate</name>
        <dbReference type="ChEBI" id="CHEBI:58339"/>
    </ligand>
</feature>
<evidence type="ECO:0000259" key="6">
    <source>
        <dbReference type="Pfam" id="PF00685"/>
    </source>
</evidence>
<keyword evidence="2" id="KW-0325">Glycoprotein</keyword>
<feature type="disulfide bond" evidence="5">
    <location>
        <begin position="263"/>
        <end position="274"/>
    </location>
</feature>
<name>A0A9Q1HIH4_HOLLE</name>
<proteinExistence type="predicted"/>
<dbReference type="InterPro" id="IPR027417">
    <property type="entry name" value="P-loop_NTPase"/>
</dbReference>
<feature type="active site" description="For sulfotransferase activity" evidence="3">
    <location>
        <position position="58"/>
    </location>
</feature>
<dbReference type="InterPro" id="IPR000863">
    <property type="entry name" value="Sulfotransferase_dom"/>
</dbReference>
<dbReference type="AlphaFoldDB" id="A0A9Q1HIH4"/>
<reference evidence="7" key="1">
    <citation type="submission" date="2021-10" db="EMBL/GenBank/DDBJ databases">
        <title>Tropical sea cucumber genome reveals ecological adaptation and Cuvierian tubules defense mechanism.</title>
        <authorList>
            <person name="Chen T."/>
        </authorList>
    </citation>
    <scope>NUCLEOTIDE SEQUENCE</scope>
    <source>
        <strain evidence="7">Nanhai2018</strain>
        <tissue evidence="7">Muscle</tissue>
    </source>
</reference>
<comment type="caution">
    <text evidence="7">The sequence shown here is derived from an EMBL/GenBank/DDBJ whole genome shotgun (WGS) entry which is preliminary data.</text>
</comment>
<keyword evidence="8" id="KW-1185">Reference proteome</keyword>
<feature type="binding site" evidence="4">
    <location>
        <begin position="279"/>
        <end position="283"/>
    </location>
    <ligand>
        <name>3'-phosphoadenylyl sulfate</name>
        <dbReference type="ChEBI" id="CHEBI:58339"/>
    </ligand>
</feature>
<dbReference type="SUPFAM" id="SSF52540">
    <property type="entry name" value="P-loop containing nucleoside triphosphate hydrolases"/>
    <property type="match status" value="1"/>
</dbReference>
<feature type="domain" description="Sulfotransferase" evidence="6">
    <location>
        <begin position="49"/>
        <end position="299"/>
    </location>
</feature>
<evidence type="ECO:0000256" key="1">
    <source>
        <dbReference type="ARBA" id="ARBA00022679"/>
    </source>
</evidence>